<feature type="chain" id="PRO_5035868611" description="Transmembrane protein" evidence="2">
    <location>
        <begin position="16"/>
        <end position="1781"/>
    </location>
</feature>
<feature type="signal peptide" evidence="2">
    <location>
        <begin position="1"/>
        <end position="15"/>
    </location>
</feature>
<evidence type="ECO:0000313" key="3">
    <source>
        <dbReference type="EMBL" id="CAD8170810.1"/>
    </source>
</evidence>
<keyword evidence="1" id="KW-1133">Transmembrane helix</keyword>
<keyword evidence="1" id="KW-0472">Membrane</keyword>
<name>A0A8S1V0B7_9CILI</name>
<dbReference type="EMBL" id="CAJJDO010000053">
    <property type="protein sequence ID" value="CAD8170810.1"/>
    <property type="molecule type" value="Genomic_DNA"/>
</dbReference>
<gene>
    <name evidence="3" type="ORF">PPENT_87.1.T0530258</name>
</gene>
<evidence type="ECO:0000256" key="1">
    <source>
        <dbReference type="SAM" id="Phobius"/>
    </source>
</evidence>
<accession>A0A8S1V0B7</accession>
<keyword evidence="2" id="KW-0732">Signal</keyword>
<evidence type="ECO:0000256" key="2">
    <source>
        <dbReference type="SAM" id="SignalP"/>
    </source>
</evidence>
<evidence type="ECO:0008006" key="5">
    <source>
        <dbReference type="Google" id="ProtNLM"/>
    </source>
</evidence>
<evidence type="ECO:0000313" key="4">
    <source>
        <dbReference type="Proteomes" id="UP000689195"/>
    </source>
</evidence>
<comment type="caution">
    <text evidence="3">The sequence shown here is derived from an EMBL/GenBank/DDBJ whole genome shotgun (WGS) entry which is preliminary data.</text>
</comment>
<dbReference type="OrthoDB" id="294882at2759"/>
<feature type="transmembrane region" description="Helical" evidence="1">
    <location>
        <begin position="1691"/>
        <end position="1715"/>
    </location>
</feature>
<keyword evidence="1" id="KW-0812">Transmembrane</keyword>
<keyword evidence="4" id="KW-1185">Reference proteome</keyword>
<protein>
    <recommendedName>
        <fullName evidence="5">Transmembrane protein</fullName>
    </recommendedName>
</protein>
<proteinExistence type="predicted"/>
<dbReference type="Proteomes" id="UP000689195">
    <property type="component" value="Unassembled WGS sequence"/>
</dbReference>
<sequence>MLILIFLNFIIGILCVNRNESKVILTDFYNKNSPVYVIAPYYESFTIDLFNSKDALGNTSFSNVNSSNQNLTYKVTSFIETTSESIESAFCPIDEWGPLYQPARFYLSLSAIDLLFYNQTDDKIVQVQTRLHKDLQDLDENFQNISCYSIFQFRKDNQFGLDCNLDNNATILIFDLIFDEQTLIIVNFTYNSYYYYSYEDEDNQNFLKKCQFRKTVNANILDITNDLKYEFVQYCPSLFNQKAITNEFLIIYREIINTQNNNILLQAFKATTTDLESCDLDQNLMIEQIFVNSMINGYNNQTWNVGFLFQSSPKICKCNIQEVYASHYNILCKSTLIELYQPNQIRQVQTLNDEVILVTGTNMAILVIYLERSYQSENYFTISYKEIFEPGYLLVDVSITTQYLAVIMTDSPYAQQLSPFYSKPNLYCSKQASGETKNIFKIFYLNGEYKTVYYESNTFNQFQSFFQSLNQIDFGNFILLYNFFNQKLNVITLFEKQMNVSYQLGQQNITQTYNQQINPIIISFNISGGYLVFDQVNNTYNYNFVTFSRNIILCFIKLEDSNFQLIAQIHKLDEKEQQQLLQCPISKDIYVFQEIINSIDLFEGIMGPLLNFNYVPNYNVSKYYPYYQNHKAIIKQNQLFQKHNYTRLVFNVLSAVNKNIFITSNIFGIVEILLTYSNNSYNLTKTQAIIINKTCIINAKQYQSFEKQFPIDIEIQQCIEEQYRNLTKYLDQVDYFKQFQYFDIAVQYQDSIIVFCQNKNTFDGHQRCQSLKEMIKSNDTILQIYILQGPIKNERVSYFLTILYNSSQTKLYFYVLDLFLPSDIIPDIEYHEIYCSDVLNTHSQIISFRYTYVNQQTLFILFSDARIVVYTPGPTNSTKEVKFYNFTSSLTNYVLNIMECQNNNFLGFEITKYFQSKLAKQYLIVWCQENQNGNFTPIILQYIITNINQINFWRKLPHYDTILSNKSKILISGLILYVPVITKSVYNDYFQKYYIYNLEDYTARSLVEKIEIEKRKNEQIITYPISNLMNSLLAGSSISLTLIITEKKFEIYYLNQKAEFIFHLQQQFIPDYNDAPFLLVIGVFQSQKTNVLYRNYTLVYNFSSTQISFAYNYSSTYKVEINYDQLKPTGGFYQYLFLVNQSFFNGPIASYNYQSNQINLSIIPSPYLQMNKYLGSYMEEVSYFGEVNQIIDVGDEIYRGLYNQNVVNISQYNDLIIVLTDYYVLFYQKNSIPDVNRSCIYSDYTQNQQQNNSGLCSIRLIRFHSFKQNSSFLYCQMQLNGVNVLIIVCQQKYFHKLYDKISFEDKENIQQFIYIEYSYIRINNQISIRQYIVNDRQFCYCFFNDLQPFFYNNQIYQMIKTGYQKLNSYFGIYQIVISDNKTIQFIQYSSYPNFNDSQPLQYSQDYALSIIEYQQIQYLYLILLQPNNIFVLVINMTEGFPVNGPGKNLIFQKNEEYVRFEKTIFIQSINHFQPHIVNNSQMYQTIAVGNNNQIYEITFNVLTFQARLQYTFYQYLLCHHNFLSRPQIELQYSNDTIFYLVTQCLSNQFEYQSIQVEMTYLLNELNTNIVYTQLFIRNYSKNYSRPVEILEPYLVNPQEMHLQKIQLYLSIDTQTNTSKSHVLITNNTYFMIDLILYTENGYYLYYPIQSANEDRDHSIYLNITAYNSYSSCLAEFQLAWVQQDSQVNSLAWFYAILSLLLLFILIVIIVVVYGYCQKQSQIGKQDKDLPLERIGDDESEYGVELQGAAYNQLMLGDVFKDLLRSNRGKKQTVSYLDELQD</sequence>
<organism evidence="3 4">
    <name type="scientific">Paramecium pentaurelia</name>
    <dbReference type="NCBI Taxonomy" id="43138"/>
    <lineage>
        <taxon>Eukaryota</taxon>
        <taxon>Sar</taxon>
        <taxon>Alveolata</taxon>
        <taxon>Ciliophora</taxon>
        <taxon>Intramacronucleata</taxon>
        <taxon>Oligohymenophorea</taxon>
        <taxon>Peniculida</taxon>
        <taxon>Parameciidae</taxon>
        <taxon>Paramecium</taxon>
    </lineage>
</organism>
<reference evidence="3" key="1">
    <citation type="submission" date="2021-01" db="EMBL/GenBank/DDBJ databases">
        <authorList>
            <consortium name="Genoscope - CEA"/>
            <person name="William W."/>
        </authorList>
    </citation>
    <scope>NUCLEOTIDE SEQUENCE</scope>
</reference>